<evidence type="ECO:0000256" key="1">
    <source>
        <dbReference type="ARBA" id="ARBA00004123"/>
    </source>
</evidence>
<evidence type="ECO:0000313" key="6">
    <source>
        <dbReference type="Proteomes" id="UP000297245"/>
    </source>
</evidence>
<dbReference type="SMART" id="SM00298">
    <property type="entry name" value="CHROMO"/>
    <property type="match status" value="1"/>
</dbReference>
<keyword evidence="2" id="KW-0539">Nucleus</keyword>
<evidence type="ECO:0000313" key="5">
    <source>
        <dbReference type="EMBL" id="THU92962.1"/>
    </source>
</evidence>
<dbReference type="InterPro" id="IPR008251">
    <property type="entry name" value="Chromo_shadow_dom"/>
</dbReference>
<dbReference type="PROSITE" id="PS50013">
    <property type="entry name" value="CHROMO_2"/>
    <property type="match status" value="1"/>
</dbReference>
<keyword evidence="6" id="KW-1185">Reference proteome</keyword>
<dbReference type="EMBL" id="ML179262">
    <property type="protein sequence ID" value="THU92962.1"/>
    <property type="molecule type" value="Genomic_DNA"/>
</dbReference>
<dbReference type="Proteomes" id="UP000297245">
    <property type="component" value="Unassembled WGS sequence"/>
</dbReference>
<feature type="compositionally biased region" description="Basic and acidic residues" evidence="3">
    <location>
        <begin position="11"/>
        <end position="28"/>
    </location>
</feature>
<dbReference type="OrthoDB" id="433924at2759"/>
<reference evidence="5 6" key="1">
    <citation type="journal article" date="2019" name="Nat. Ecol. Evol.">
        <title>Megaphylogeny resolves global patterns of mushroom evolution.</title>
        <authorList>
            <person name="Varga T."/>
            <person name="Krizsan K."/>
            <person name="Foldi C."/>
            <person name="Dima B."/>
            <person name="Sanchez-Garcia M."/>
            <person name="Sanchez-Ramirez S."/>
            <person name="Szollosi G.J."/>
            <person name="Szarkandi J.G."/>
            <person name="Papp V."/>
            <person name="Albert L."/>
            <person name="Andreopoulos W."/>
            <person name="Angelini C."/>
            <person name="Antonin V."/>
            <person name="Barry K.W."/>
            <person name="Bougher N.L."/>
            <person name="Buchanan P."/>
            <person name="Buyck B."/>
            <person name="Bense V."/>
            <person name="Catcheside P."/>
            <person name="Chovatia M."/>
            <person name="Cooper J."/>
            <person name="Damon W."/>
            <person name="Desjardin D."/>
            <person name="Finy P."/>
            <person name="Geml J."/>
            <person name="Haridas S."/>
            <person name="Hughes K."/>
            <person name="Justo A."/>
            <person name="Karasinski D."/>
            <person name="Kautmanova I."/>
            <person name="Kiss B."/>
            <person name="Kocsube S."/>
            <person name="Kotiranta H."/>
            <person name="LaButti K.M."/>
            <person name="Lechner B.E."/>
            <person name="Liimatainen K."/>
            <person name="Lipzen A."/>
            <person name="Lukacs Z."/>
            <person name="Mihaltcheva S."/>
            <person name="Morgado L.N."/>
            <person name="Niskanen T."/>
            <person name="Noordeloos M.E."/>
            <person name="Ohm R.A."/>
            <person name="Ortiz-Santana B."/>
            <person name="Ovrebo C."/>
            <person name="Racz N."/>
            <person name="Riley R."/>
            <person name="Savchenko A."/>
            <person name="Shiryaev A."/>
            <person name="Soop K."/>
            <person name="Spirin V."/>
            <person name="Szebenyi C."/>
            <person name="Tomsovsky M."/>
            <person name="Tulloss R.E."/>
            <person name="Uehling J."/>
            <person name="Grigoriev I.V."/>
            <person name="Vagvolgyi C."/>
            <person name="Papp T."/>
            <person name="Martin F.M."/>
            <person name="Miettinen O."/>
            <person name="Hibbett D.S."/>
            <person name="Nagy L.G."/>
        </authorList>
    </citation>
    <scope>NUCLEOTIDE SEQUENCE [LARGE SCALE GENOMIC DNA]</scope>
    <source>
        <strain evidence="5 6">CBS 962.96</strain>
    </source>
</reference>
<dbReference type="PANTHER" id="PTHR22812">
    <property type="entry name" value="CHROMOBOX PROTEIN"/>
    <property type="match status" value="1"/>
</dbReference>
<dbReference type="Pfam" id="PF01393">
    <property type="entry name" value="Chromo_shadow"/>
    <property type="match status" value="1"/>
</dbReference>
<dbReference type="InterPro" id="IPR000953">
    <property type="entry name" value="Chromo/chromo_shadow_dom"/>
</dbReference>
<name>A0A4S8LTX7_DENBC</name>
<evidence type="ECO:0000256" key="3">
    <source>
        <dbReference type="SAM" id="MobiDB-lite"/>
    </source>
</evidence>
<dbReference type="Gene3D" id="2.40.50.40">
    <property type="match status" value="2"/>
</dbReference>
<accession>A0A4S8LTX7</accession>
<feature type="region of interest" description="Disordered" evidence="3">
    <location>
        <begin position="1"/>
        <end position="55"/>
    </location>
</feature>
<dbReference type="SMART" id="SM00300">
    <property type="entry name" value="ChSh"/>
    <property type="match status" value="1"/>
</dbReference>
<feature type="domain" description="Chromo" evidence="4">
    <location>
        <begin position="46"/>
        <end position="108"/>
    </location>
</feature>
<dbReference type="SUPFAM" id="SSF54160">
    <property type="entry name" value="Chromo domain-like"/>
    <property type="match status" value="2"/>
</dbReference>
<organism evidence="5 6">
    <name type="scientific">Dendrothele bispora (strain CBS 962.96)</name>
    <dbReference type="NCBI Taxonomy" id="1314807"/>
    <lineage>
        <taxon>Eukaryota</taxon>
        <taxon>Fungi</taxon>
        <taxon>Dikarya</taxon>
        <taxon>Basidiomycota</taxon>
        <taxon>Agaricomycotina</taxon>
        <taxon>Agaricomycetes</taxon>
        <taxon>Agaricomycetidae</taxon>
        <taxon>Agaricales</taxon>
        <taxon>Agaricales incertae sedis</taxon>
        <taxon>Dendrothele</taxon>
    </lineage>
</organism>
<dbReference type="InterPro" id="IPR051219">
    <property type="entry name" value="Heterochromatin_chromo-domain"/>
</dbReference>
<evidence type="ECO:0000256" key="2">
    <source>
        <dbReference type="ARBA" id="ARBA00023242"/>
    </source>
</evidence>
<feature type="compositionally biased region" description="Acidic residues" evidence="3">
    <location>
        <begin position="29"/>
        <end position="50"/>
    </location>
</feature>
<dbReference type="Pfam" id="PF00385">
    <property type="entry name" value="Chromo"/>
    <property type="match status" value="1"/>
</dbReference>
<dbReference type="InterPro" id="IPR023780">
    <property type="entry name" value="Chromo_domain"/>
</dbReference>
<sequence>MARSTSIVSDSAEKDRDASEAENEKVDDGERENDAEEEEEEEEEEYEIEAIIDHERGMFDDGKTGYLCKWKGYNSKHNSWVNEDDAGNATELIDAYWERVNAKKKPRKSDATTKKGRSSLANANAGTESPEPAPKKRGRKSGAKIDDVDDEGGKSASAKRQRREPSLKNIKTQSTELEDVVMDEPEEQIADHKYMKKFMSRKNWEDIVDTIDTVEKSNIGEGLLVYFRLNAANGGTRVRLESSVCREKFPQALLTFYESNLKWKETEVDDDMPLS</sequence>
<dbReference type="InterPro" id="IPR016197">
    <property type="entry name" value="Chromo-like_dom_sf"/>
</dbReference>
<feature type="region of interest" description="Disordered" evidence="3">
    <location>
        <begin position="98"/>
        <end position="175"/>
    </location>
</feature>
<dbReference type="GO" id="GO:0006338">
    <property type="term" value="P:chromatin remodeling"/>
    <property type="evidence" value="ECO:0007669"/>
    <property type="project" value="UniProtKB-ARBA"/>
</dbReference>
<dbReference type="GO" id="GO:0005634">
    <property type="term" value="C:nucleus"/>
    <property type="evidence" value="ECO:0007669"/>
    <property type="project" value="UniProtKB-SubCell"/>
</dbReference>
<proteinExistence type="predicted"/>
<protein>
    <recommendedName>
        <fullName evidence="4">Chromo domain-containing protein</fullName>
    </recommendedName>
</protein>
<gene>
    <name evidence="5" type="ORF">K435DRAFT_757774</name>
</gene>
<dbReference type="AlphaFoldDB" id="A0A4S8LTX7"/>
<comment type="subcellular location">
    <subcellularLocation>
        <location evidence="1">Nucleus</location>
    </subcellularLocation>
</comment>
<evidence type="ECO:0000259" key="4">
    <source>
        <dbReference type="PROSITE" id="PS50013"/>
    </source>
</evidence>